<proteinExistence type="predicted"/>
<dbReference type="PANTHER" id="PTHR34700:SF8">
    <property type="entry name" value="POTASSIUM BINDING PROTEIN KBP"/>
    <property type="match status" value="1"/>
</dbReference>
<gene>
    <name evidence="1" type="ORF">SDC9_208470</name>
</gene>
<evidence type="ECO:0008006" key="2">
    <source>
        <dbReference type="Google" id="ProtNLM"/>
    </source>
</evidence>
<sequence length="118" mass="12784">MPSTPAQPIDANVISIYNGVRYAGGGDIVTLNAGADAGLRVGNVLEVQRTGATIRDRTAKGERVKLPDESLGYVFVFRVFDKISYALIVRGQRDVEVGDRLISPELAIEDIGATPRRR</sequence>
<name>A0A645JDI9_9ZZZZ</name>
<comment type="caution">
    <text evidence="1">The sequence shown here is derived from an EMBL/GenBank/DDBJ whole genome shotgun (WGS) entry which is preliminary data.</text>
</comment>
<accession>A0A645JDI9</accession>
<reference evidence="1" key="1">
    <citation type="submission" date="2019-08" db="EMBL/GenBank/DDBJ databases">
        <authorList>
            <person name="Kucharzyk K."/>
            <person name="Murdoch R.W."/>
            <person name="Higgins S."/>
            <person name="Loffler F."/>
        </authorList>
    </citation>
    <scope>NUCLEOTIDE SEQUENCE</scope>
</reference>
<dbReference type="InterPro" id="IPR052196">
    <property type="entry name" value="Bact_Kbp"/>
</dbReference>
<protein>
    <recommendedName>
        <fullName evidence="2">LysM domain-containing protein</fullName>
    </recommendedName>
</protein>
<evidence type="ECO:0000313" key="1">
    <source>
        <dbReference type="EMBL" id="MPN60739.1"/>
    </source>
</evidence>
<dbReference type="AlphaFoldDB" id="A0A645JDI9"/>
<dbReference type="EMBL" id="VSSQ01136414">
    <property type="protein sequence ID" value="MPN60739.1"/>
    <property type="molecule type" value="Genomic_DNA"/>
</dbReference>
<organism evidence="1">
    <name type="scientific">bioreactor metagenome</name>
    <dbReference type="NCBI Taxonomy" id="1076179"/>
    <lineage>
        <taxon>unclassified sequences</taxon>
        <taxon>metagenomes</taxon>
        <taxon>ecological metagenomes</taxon>
    </lineage>
</organism>
<dbReference type="PANTHER" id="PTHR34700">
    <property type="entry name" value="POTASSIUM BINDING PROTEIN KBP"/>
    <property type="match status" value="1"/>
</dbReference>